<protein>
    <recommendedName>
        <fullName evidence="4">DUF423 domain-containing protein</fullName>
    </recommendedName>
</protein>
<sequence length="75" mass="8101">MNWTSIAIGAAAIGFGLFAAYARHFAPHLVSKLGHMQQQYGNTAGYVVHFVAYSLIPIVIGATALYMGFHGRSFL</sequence>
<comment type="caution">
    <text evidence="2">The sequence shown here is derived from an EMBL/GenBank/DDBJ whole genome shotgun (WGS) entry which is preliminary data.</text>
</comment>
<keyword evidence="1" id="KW-0472">Membrane</keyword>
<evidence type="ECO:0000313" key="2">
    <source>
        <dbReference type="EMBL" id="NMQ18249.1"/>
    </source>
</evidence>
<feature type="transmembrane region" description="Helical" evidence="1">
    <location>
        <begin position="46"/>
        <end position="69"/>
    </location>
</feature>
<evidence type="ECO:0000256" key="1">
    <source>
        <dbReference type="SAM" id="Phobius"/>
    </source>
</evidence>
<keyword evidence="3" id="KW-1185">Reference proteome</keyword>
<evidence type="ECO:0000313" key="3">
    <source>
        <dbReference type="Proteomes" id="UP000760480"/>
    </source>
</evidence>
<dbReference type="RefSeq" id="WP_169247503.1">
    <property type="nucleotide sequence ID" value="NZ_SPMZ01000009.1"/>
</dbReference>
<evidence type="ECO:0008006" key="4">
    <source>
        <dbReference type="Google" id="ProtNLM"/>
    </source>
</evidence>
<name>A0ABX1THW2_9GAMM</name>
<organism evidence="2 3">
    <name type="scientific">Candidatus Competibacter phosphatis</name>
    <dbReference type="NCBI Taxonomy" id="221280"/>
    <lineage>
        <taxon>Bacteria</taxon>
        <taxon>Pseudomonadati</taxon>
        <taxon>Pseudomonadota</taxon>
        <taxon>Gammaproteobacteria</taxon>
        <taxon>Candidatus Competibacteraceae</taxon>
        <taxon>Candidatus Competibacter</taxon>
    </lineage>
</organism>
<reference evidence="2 3" key="1">
    <citation type="submission" date="2019-03" db="EMBL/GenBank/DDBJ databases">
        <title>Metabolic reconstructions from genomes of highly enriched 'Candidatus Accumulibacter' and 'Candidatus Competibacter' bioreactor populations.</title>
        <authorList>
            <person name="Annavajhala M.K."/>
            <person name="Welles L."/>
            <person name="Abbas B."/>
            <person name="Sorokin D."/>
            <person name="Park H."/>
            <person name="Van Loosdrecht M."/>
            <person name="Chandran K."/>
        </authorList>
    </citation>
    <scope>NUCLEOTIDE SEQUENCE [LARGE SCALE GENOMIC DNA]</scope>
    <source>
        <strain evidence="2 3">SBR_G</strain>
    </source>
</reference>
<dbReference type="EMBL" id="SPMZ01000009">
    <property type="protein sequence ID" value="NMQ18249.1"/>
    <property type="molecule type" value="Genomic_DNA"/>
</dbReference>
<dbReference type="Proteomes" id="UP000760480">
    <property type="component" value="Unassembled WGS sequence"/>
</dbReference>
<gene>
    <name evidence="2" type="ORF">E4P82_02980</name>
</gene>
<accession>A0ABX1THW2</accession>
<keyword evidence="1" id="KW-0812">Transmembrane</keyword>
<keyword evidence="1" id="KW-1133">Transmembrane helix</keyword>
<proteinExistence type="predicted"/>